<evidence type="ECO:0000313" key="6">
    <source>
        <dbReference type="EMBL" id="UWZ36595.1"/>
    </source>
</evidence>
<gene>
    <name evidence="6" type="ORF">Drose_37265</name>
</gene>
<dbReference type="Pfam" id="PF00440">
    <property type="entry name" value="TetR_N"/>
    <property type="match status" value="1"/>
</dbReference>
<protein>
    <submittedName>
        <fullName evidence="6">TetR/AcrR family transcriptional regulator</fullName>
    </submittedName>
</protein>
<keyword evidence="2 4" id="KW-0238">DNA-binding</keyword>
<dbReference type="InterPro" id="IPR011075">
    <property type="entry name" value="TetR_C"/>
</dbReference>
<keyword evidence="1" id="KW-0805">Transcription regulation</keyword>
<accession>A0ABY5Z3J8</accession>
<dbReference type="InterPro" id="IPR009057">
    <property type="entry name" value="Homeodomain-like_sf"/>
</dbReference>
<dbReference type="Proteomes" id="UP001058271">
    <property type="component" value="Chromosome"/>
</dbReference>
<dbReference type="SUPFAM" id="SSF48498">
    <property type="entry name" value="Tetracyclin repressor-like, C-terminal domain"/>
    <property type="match status" value="1"/>
</dbReference>
<feature type="domain" description="HTH tetR-type" evidence="5">
    <location>
        <begin position="9"/>
        <end position="69"/>
    </location>
</feature>
<dbReference type="Gene3D" id="1.10.10.60">
    <property type="entry name" value="Homeodomain-like"/>
    <property type="match status" value="1"/>
</dbReference>
<keyword evidence="7" id="KW-1185">Reference proteome</keyword>
<evidence type="ECO:0000256" key="3">
    <source>
        <dbReference type="ARBA" id="ARBA00023163"/>
    </source>
</evidence>
<dbReference type="RefSeq" id="WP_260725938.1">
    <property type="nucleotide sequence ID" value="NZ_BAAABS010000093.1"/>
</dbReference>
<dbReference type="InterPro" id="IPR036271">
    <property type="entry name" value="Tet_transcr_reg_TetR-rel_C_sf"/>
</dbReference>
<dbReference type="SUPFAM" id="SSF46689">
    <property type="entry name" value="Homeodomain-like"/>
    <property type="match status" value="1"/>
</dbReference>
<dbReference type="Gene3D" id="1.10.357.10">
    <property type="entry name" value="Tetracycline Repressor, domain 2"/>
    <property type="match status" value="1"/>
</dbReference>
<dbReference type="InterPro" id="IPR001647">
    <property type="entry name" value="HTH_TetR"/>
</dbReference>
<proteinExistence type="predicted"/>
<dbReference type="EMBL" id="CP073721">
    <property type="protein sequence ID" value="UWZ36595.1"/>
    <property type="molecule type" value="Genomic_DNA"/>
</dbReference>
<name>A0ABY5Z3J8_9ACTN</name>
<evidence type="ECO:0000313" key="7">
    <source>
        <dbReference type="Proteomes" id="UP001058271"/>
    </source>
</evidence>
<dbReference type="PANTHER" id="PTHR47506:SF1">
    <property type="entry name" value="HTH-TYPE TRANSCRIPTIONAL REGULATOR YJDC"/>
    <property type="match status" value="1"/>
</dbReference>
<feature type="DNA-binding region" description="H-T-H motif" evidence="4">
    <location>
        <begin position="32"/>
        <end position="51"/>
    </location>
</feature>
<organism evidence="6 7">
    <name type="scientific">Dactylosporangium roseum</name>
    <dbReference type="NCBI Taxonomy" id="47989"/>
    <lineage>
        <taxon>Bacteria</taxon>
        <taxon>Bacillati</taxon>
        <taxon>Actinomycetota</taxon>
        <taxon>Actinomycetes</taxon>
        <taxon>Micromonosporales</taxon>
        <taxon>Micromonosporaceae</taxon>
        <taxon>Dactylosporangium</taxon>
    </lineage>
</organism>
<dbReference type="Pfam" id="PF16925">
    <property type="entry name" value="TetR_C_13"/>
    <property type="match status" value="1"/>
</dbReference>
<evidence type="ECO:0000256" key="4">
    <source>
        <dbReference type="PROSITE-ProRule" id="PRU00335"/>
    </source>
</evidence>
<dbReference type="PROSITE" id="PS50977">
    <property type="entry name" value="HTH_TETR_2"/>
    <property type="match status" value="1"/>
</dbReference>
<evidence type="ECO:0000256" key="2">
    <source>
        <dbReference type="ARBA" id="ARBA00023125"/>
    </source>
</evidence>
<dbReference type="PANTHER" id="PTHR47506">
    <property type="entry name" value="TRANSCRIPTIONAL REGULATORY PROTEIN"/>
    <property type="match status" value="1"/>
</dbReference>
<sequence length="213" mass="22887">MPRTGRPRTFDEDHVINGAKDVFWRRGYAATSLRDLKDELGVLPGSLYGAFGDKHALFLRALQRYADDTRVAASAVLADGPLLPRISELLRNVLAAARTAPGRGCMLGNTAAELLPDDEAAGRVVSGAFSTLEHAIEQALAVAQRTGEIRADVDCAAQARLLVVLMQGLHVVARTEPDPHRLDDVVHIALASLTPTHARAAECTGQTRRSARP</sequence>
<evidence type="ECO:0000259" key="5">
    <source>
        <dbReference type="PROSITE" id="PS50977"/>
    </source>
</evidence>
<evidence type="ECO:0000256" key="1">
    <source>
        <dbReference type="ARBA" id="ARBA00023015"/>
    </source>
</evidence>
<reference evidence="6" key="1">
    <citation type="submission" date="2021-04" db="EMBL/GenBank/DDBJ databases">
        <title>Biosynthetic gene clusters of Dactylosporangioum roseum.</title>
        <authorList>
            <person name="Hartkoorn R.C."/>
            <person name="Beaudoing E."/>
            <person name="Hot D."/>
            <person name="Moureu S."/>
        </authorList>
    </citation>
    <scope>NUCLEOTIDE SEQUENCE</scope>
    <source>
        <strain evidence="6">NRRL B-16295</strain>
    </source>
</reference>
<keyword evidence="3" id="KW-0804">Transcription</keyword>